<evidence type="ECO:0000256" key="3">
    <source>
        <dbReference type="ARBA" id="ARBA00023242"/>
    </source>
</evidence>
<dbReference type="PANTHER" id="PTHR19991">
    <property type="entry name" value="L 2 01289"/>
    <property type="match status" value="1"/>
</dbReference>
<dbReference type="GO" id="GO:0000172">
    <property type="term" value="C:ribonuclease MRP complex"/>
    <property type="evidence" value="ECO:0007669"/>
    <property type="project" value="InterPro"/>
</dbReference>
<feature type="compositionally biased region" description="Basic and acidic residues" evidence="4">
    <location>
        <begin position="319"/>
        <end position="332"/>
    </location>
</feature>
<dbReference type="Pfam" id="PF12328">
    <property type="entry name" value="Rpp20"/>
    <property type="match status" value="1"/>
</dbReference>
<keyword evidence="5" id="KW-0812">Transmembrane</keyword>
<evidence type="ECO:0000256" key="5">
    <source>
        <dbReference type="SAM" id="Phobius"/>
    </source>
</evidence>
<evidence type="ECO:0000313" key="8">
    <source>
        <dbReference type="EnsemblMetazoa" id="AMEC000121-PA"/>
    </source>
</evidence>
<dbReference type="InterPro" id="IPR014612">
    <property type="entry name" value="Pop7/Rpp20"/>
</dbReference>
<sequence length="483" mass="54015">MLKVLVIALLALTGICRASSPLETVSEDDLVKKFHSHNNFIVLFSKPNCADCDKFEAILSKLKQEIEDNLQAHAVKAVSSSMARLYSPSKEPAVVYFRHGVPLLYDGAIEEDALIGKLIQNKDPNVKELSDETFEHLTQASSGATTGDWFIMFYTTNCVDCQRLTAVWEAVAADLKTRMNVARVQKDGKGSETAARFQVKKVPDFVFLRQGKYYRYEISKYDIKSFVTFAQDWYKNAKAERVPVPLSPFDNLVELAVQYLKDAPNMYAKLYSEYPMVVYAFAAGLLFIVLGFALAIILAIVTRCKAASPGSDGPAAVKKSAEKTPRKRDRTDGGGGGGGSAGKGNGTSNFQRKPTDRHTVKNRVLPKYFTRENDVYVTYKSDFTYQLKSCLDILNSSLGEVFLHCTGRAINRGINLALRIKAEFPEAFEYEVNTSQIAITDDLHPLHDEDDFMVQRRMNSCLHIRLYRTITVKQSTKVVGERA</sequence>
<protein>
    <recommendedName>
        <fullName evidence="7">Thioredoxin domain-containing protein</fullName>
    </recommendedName>
</protein>
<dbReference type="InterPro" id="IPR046698">
    <property type="entry name" value="PedC-like"/>
</dbReference>
<feature type="transmembrane region" description="Helical" evidence="5">
    <location>
        <begin position="276"/>
        <end position="301"/>
    </location>
</feature>
<dbReference type="InterPro" id="IPR036882">
    <property type="entry name" value="Alba-like_dom_sf"/>
</dbReference>
<dbReference type="STRING" id="34690.A0A182TD19"/>
<reference evidence="8" key="2">
    <citation type="submission" date="2020-05" db="UniProtKB">
        <authorList>
            <consortium name="EnsemblMetazoa"/>
        </authorList>
    </citation>
    <scope>IDENTIFICATION</scope>
    <source>
        <strain evidence="8">CM1001059</strain>
    </source>
</reference>
<accession>A0A182TD19</accession>
<dbReference type="Pfam" id="PF00085">
    <property type="entry name" value="Thioredoxin"/>
    <property type="match status" value="1"/>
</dbReference>
<name>A0A182TD19_9DIPT</name>
<dbReference type="InterPro" id="IPR013766">
    <property type="entry name" value="Thioredoxin_domain"/>
</dbReference>
<evidence type="ECO:0000256" key="2">
    <source>
        <dbReference type="ARBA" id="ARBA00022694"/>
    </source>
</evidence>
<dbReference type="VEuPathDB" id="VectorBase:AMEC000121"/>
<proteinExistence type="predicted"/>
<evidence type="ECO:0000256" key="6">
    <source>
        <dbReference type="SAM" id="SignalP"/>
    </source>
</evidence>
<dbReference type="SUPFAM" id="SSF82704">
    <property type="entry name" value="AlbA-like"/>
    <property type="match status" value="1"/>
</dbReference>
<dbReference type="Pfam" id="PF20207">
    <property type="entry name" value="DUF6568"/>
    <property type="match status" value="1"/>
</dbReference>
<keyword evidence="6" id="KW-0732">Signal</keyword>
<dbReference type="PANTHER" id="PTHR19991:SF2">
    <property type="entry name" value="GH08893P"/>
    <property type="match status" value="1"/>
</dbReference>
<organism evidence="8 9">
    <name type="scientific">Anopheles melas</name>
    <dbReference type="NCBI Taxonomy" id="34690"/>
    <lineage>
        <taxon>Eukaryota</taxon>
        <taxon>Metazoa</taxon>
        <taxon>Ecdysozoa</taxon>
        <taxon>Arthropoda</taxon>
        <taxon>Hexapoda</taxon>
        <taxon>Insecta</taxon>
        <taxon>Pterygota</taxon>
        <taxon>Neoptera</taxon>
        <taxon>Endopterygota</taxon>
        <taxon>Diptera</taxon>
        <taxon>Nematocera</taxon>
        <taxon>Culicoidea</taxon>
        <taxon>Culicidae</taxon>
        <taxon>Anophelinae</taxon>
        <taxon>Anopheles</taxon>
    </lineage>
</organism>
<feature type="region of interest" description="Disordered" evidence="4">
    <location>
        <begin position="306"/>
        <end position="356"/>
    </location>
</feature>
<dbReference type="GO" id="GO:0001682">
    <property type="term" value="P:tRNA 5'-leader removal"/>
    <property type="evidence" value="ECO:0007669"/>
    <property type="project" value="InterPro"/>
</dbReference>
<evidence type="ECO:0000256" key="1">
    <source>
        <dbReference type="ARBA" id="ARBA00004123"/>
    </source>
</evidence>
<feature type="signal peptide" evidence="6">
    <location>
        <begin position="1"/>
        <end position="18"/>
    </location>
</feature>
<dbReference type="GO" id="GO:0003676">
    <property type="term" value="F:nucleic acid binding"/>
    <property type="evidence" value="ECO:0007669"/>
    <property type="project" value="InterPro"/>
</dbReference>
<evidence type="ECO:0000313" key="9">
    <source>
        <dbReference type="Proteomes" id="UP000075902"/>
    </source>
</evidence>
<feature type="compositionally biased region" description="Gly residues" evidence="4">
    <location>
        <begin position="333"/>
        <end position="345"/>
    </location>
</feature>
<dbReference type="Proteomes" id="UP000075902">
    <property type="component" value="Unassembled WGS sequence"/>
</dbReference>
<keyword evidence="5" id="KW-0472">Membrane</keyword>
<dbReference type="CDD" id="cd02961">
    <property type="entry name" value="PDI_a_family"/>
    <property type="match status" value="1"/>
</dbReference>
<keyword evidence="5" id="KW-1133">Transmembrane helix</keyword>
<dbReference type="Gene3D" id="3.30.110.20">
    <property type="entry name" value="Alba-like domain"/>
    <property type="match status" value="1"/>
</dbReference>
<dbReference type="SUPFAM" id="SSF52833">
    <property type="entry name" value="Thioredoxin-like"/>
    <property type="match status" value="2"/>
</dbReference>
<dbReference type="Gene3D" id="3.40.30.10">
    <property type="entry name" value="Glutaredoxin"/>
    <property type="match status" value="2"/>
</dbReference>
<evidence type="ECO:0000259" key="7">
    <source>
        <dbReference type="Pfam" id="PF00085"/>
    </source>
</evidence>
<keyword evidence="3" id="KW-0539">Nucleus</keyword>
<dbReference type="InterPro" id="IPR036249">
    <property type="entry name" value="Thioredoxin-like_sf"/>
</dbReference>
<keyword evidence="9" id="KW-1185">Reference proteome</keyword>
<feature type="chain" id="PRO_5008136691" description="Thioredoxin domain-containing protein" evidence="6">
    <location>
        <begin position="19"/>
        <end position="483"/>
    </location>
</feature>
<keyword evidence="2" id="KW-0819">tRNA processing</keyword>
<dbReference type="AlphaFoldDB" id="A0A182TD19"/>
<feature type="domain" description="Thioredoxin" evidence="7">
    <location>
        <begin position="126"/>
        <end position="214"/>
    </location>
</feature>
<dbReference type="EnsemblMetazoa" id="AMEC000121-RA">
    <property type="protein sequence ID" value="AMEC000121-PA"/>
    <property type="gene ID" value="AMEC000121"/>
</dbReference>
<reference evidence="9" key="1">
    <citation type="submission" date="2014-01" db="EMBL/GenBank/DDBJ databases">
        <title>The Genome Sequence of Anopheles melas CM1001059_A (V2).</title>
        <authorList>
            <consortium name="The Broad Institute Genomics Platform"/>
            <person name="Neafsey D.E."/>
            <person name="Besansky N."/>
            <person name="Howell P."/>
            <person name="Walton C."/>
            <person name="Young S.K."/>
            <person name="Zeng Q."/>
            <person name="Gargeya S."/>
            <person name="Fitzgerald M."/>
            <person name="Haas B."/>
            <person name="Abouelleil A."/>
            <person name="Allen A.W."/>
            <person name="Alvarado L."/>
            <person name="Arachchi H.M."/>
            <person name="Berlin A.M."/>
            <person name="Chapman S.B."/>
            <person name="Gainer-Dewar J."/>
            <person name="Goldberg J."/>
            <person name="Griggs A."/>
            <person name="Gujja S."/>
            <person name="Hansen M."/>
            <person name="Howarth C."/>
            <person name="Imamovic A."/>
            <person name="Ireland A."/>
            <person name="Larimer J."/>
            <person name="McCowan C."/>
            <person name="Murphy C."/>
            <person name="Pearson M."/>
            <person name="Poon T.W."/>
            <person name="Priest M."/>
            <person name="Roberts A."/>
            <person name="Saif S."/>
            <person name="Shea T."/>
            <person name="Sisk P."/>
            <person name="Sykes S."/>
            <person name="Wortman J."/>
            <person name="Nusbaum C."/>
            <person name="Birren B."/>
        </authorList>
    </citation>
    <scope>NUCLEOTIDE SEQUENCE [LARGE SCALE GENOMIC DNA]</scope>
    <source>
        <strain evidence="9">CM1001059</strain>
    </source>
</reference>
<comment type="subcellular location">
    <subcellularLocation>
        <location evidence="1">Nucleus</location>
    </subcellularLocation>
</comment>
<evidence type="ECO:0000256" key="4">
    <source>
        <dbReference type="SAM" id="MobiDB-lite"/>
    </source>
</evidence>
<dbReference type="GO" id="GO:0005655">
    <property type="term" value="C:nucleolar ribonuclease P complex"/>
    <property type="evidence" value="ECO:0007669"/>
    <property type="project" value="InterPro"/>
</dbReference>